<evidence type="ECO:0000256" key="1">
    <source>
        <dbReference type="SAM" id="MobiDB-lite"/>
    </source>
</evidence>
<protein>
    <submittedName>
        <fullName evidence="2">Uncharacterized protein</fullName>
    </submittedName>
</protein>
<dbReference type="EMBL" id="KZ084091">
    <property type="protein sequence ID" value="OSD06036.1"/>
    <property type="molecule type" value="Genomic_DNA"/>
</dbReference>
<proteinExistence type="predicted"/>
<dbReference type="Proteomes" id="UP000193067">
    <property type="component" value="Unassembled WGS sequence"/>
</dbReference>
<gene>
    <name evidence="2" type="ORF">PYCCODRAFT_1070559</name>
</gene>
<dbReference type="OrthoDB" id="10646762at2759"/>
<accession>A0A1Y2IY38</accession>
<keyword evidence="3" id="KW-1185">Reference proteome</keyword>
<feature type="compositionally biased region" description="Polar residues" evidence="1">
    <location>
        <begin position="106"/>
        <end position="120"/>
    </location>
</feature>
<feature type="region of interest" description="Disordered" evidence="1">
    <location>
        <begin position="1"/>
        <end position="30"/>
    </location>
</feature>
<name>A0A1Y2IY38_TRAC3</name>
<dbReference type="AlphaFoldDB" id="A0A1Y2IY38"/>
<evidence type="ECO:0000313" key="2">
    <source>
        <dbReference type="EMBL" id="OSD06036.1"/>
    </source>
</evidence>
<feature type="region of interest" description="Disordered" evidence="1">
    <location>
        <begin position="98"/>
        <end position="162"/>
    </location>
</feature>
<feature type="compositionally biased region" description="Basic and acidic residues" evidence="1">
    <location>
        <begin position="16"/>
        <end position="27"/>
    </location>
</feature>
<sequence length="162" mass="16995">MGEKREMVVVAEKEEDSDRKGMGRGDVDVDEICNPTNGALLSADVFVTPGPAGMTVRSYHRPASHRSPHGSLPYLPAASPLGPFTAILSRTHAGLTRTDGCRHPALSSSASPFRPSTATYGRSEPLPGAAIDNDASGASPNGVGHRRVTPSHSSLRCDAPRL</sequence>
<organism evidence="2 3">
    <name type="scientific">Trametes coccinea (strain BRFM310)</name>
    <name type="common">Pycnoporus coccineus</name>
    <dbReference type="NCBI Taxonomy" id="1353009"/>
    <lineage>
        <taxon>Eukaryota</taxon>
        <taxon>Fungi</taxon>
        <taxon>Dikarya</taxon>
        <taxon>Basidiomycota</taxon>
        <taxon>Agaricomycotina</taxon>
        <taxon>Agaricomycetes</taxon>
        <taxon>Polyporales</taxon>
        <taxon>Polyporaceae</taxon>
        <taxon>Trametes</taxon>
    </lineage>
</organism>
<evidence type="ECO:0000313" key="3">
    <source>
        <dbReference type="Proteomes" id="UP000193067"/>
    </source>
</evidence>
<reference evidence="2 3" key="1">
    <citation type="journal article" date="2015" name="Biotechnol. Biofuels">
        <title>Enhanced degradation of softwood versus hardwood by the white-rot fungus Pycnoporus coccineus.</title>
        <authorList>
            <person name="Couturier M."/>
            <person name="Navarro D."/>
            <person name="Chevret D."/>
            <person name="Henrissat B."/>
            <person name="Piumi F."/>
            <person name="Ruiz-Duenas F.J."/>
            <person name="Martinez A.T."/>
            <person name="Grigoriev I.V."/>
            <person name="Riley R."/>
            <person name="Lipzen A."/>
            <person name="Berrin J.G."/>
            <person name="Master E.R."/>
            <person name="Rosso M.N."/>
        </authorList>
    </citation>
    <scope>NUCLEOTIDE SEQUENCE [LARGE SCALE GENOMIC DNA]</scope>
    <source>
        <strain evidence="2 3">BRFM310</strain>
    </source>
</reference>